<protein>
    <submittedName>
        <fullName evidence="1">HesB/YadR/YfhF family protein</fullName>
    </submittedName>
</protein>
<dbReference type="EMBL" id="BAABDL010000093">
    <property type="protein sequence ID" value="GAA4072562.1"/>
    <property type="molecule type" value="Genomic_DNA"/>
</dbReference>
<organism evidence="1 2">
    <name type="scientific">Amphibacillus indicireducens</name>
    <dbReference type="NCBI Taxonomy" id="1076330"/>
    <lineage>
        <taxon>Bacteria</taxon>
        <taxon>Bacillati</taxon>
        <taxon>Bacillota</taxon>
        <taxon>Bacilli</taxon>
        <taxon>Bacillales</taxon>
        <taxon>Bacillaceae</taxon>
        <taxon>Amphibacillus</taxon>
    </lineage>
</organism>
<evidence type="ECO:0000313" key="2">
    <source>
        <dbReference type="Proteomes" id="UP001501734"/>
    </source>
</evidence>
<name>A0ABP7VTD6_9BACI</name>
<dbReference type="RefSeq" id="WP_344912309.1">
    <property type="nucleotide sequence ID" value="NZ_BAABDL010000093.1"/>
</dbReference>
<accession>A0ABP7VTD6</accession>
<sequence>MKIEATDRALKWFKEDYGVQVDEYVKFFPQIYGTSPVQKNFALAFLKVDQPIGTGTVIEKEGVHFLVEDDDLWFFDGHDLSIDYLEDQDEVTFDYHKK</sequence>
<proteinExistence type="predicted"/>
<dbReference type="InterPro" id="IPR035903">
    <property type="entry name" value="HesB-like_dom_sf"/>
</dbReference>
<comment type="caution">
    <text evidence="1">The sequence shown here is derived from an EMBL/GenBank/DDBJ whole genome shotgun (WGS) entry which is preliminary data.</text>
</comment>
<dbReference type="Proteomes" id="UP001501734">
    <property type="component" value="Unassembled WGS sequence"/>
</dbReference>
<keyword evidence="2" id="KW-1185">Reference proteome</keyword>
<reference evidence="2" key="1">
    <citation type="journal article" date="2019" name="Int. J. Syst. Evol. Microbiol.">
        <title>The Global Catalogue of Microorganisms (GCM) 10K type strain sequencing project: providing services to taxonomists for standard genome sequencing and annotation.</title>
        <authorList>
            <consortium name="The Broad Institute Genomics Platform"/>
            <consortium name="The Broad Institute Genome Sequencing Center for Infectious Disease"/>
            <person name="Wu L."/>
            <person name="Ma J."/>
        </authorList>
    </citation>
    <scope>NUCLEOTIDE SEQUENCE [LARGE SCALE GENOMIC DNA]</scope>
    <source>
        <strain evidence="2">JCM 17250</strain>
    </source>
</reference>
<dbReference type="SUPFAM" id="SSF89360">
    <property type="entry name" value="HesB-like domain"/>
    <property type="match status" value="1"/>
</dbReference>
<evidence type="ECO:0000313" key="1">
    <source>
        <dbReference type="EMBL" id="GAA4072562.1"/>
    </source>
</evidence>
<gene>
    <name evidence="1" type="ORF">GCM10022410_17520</name>
</gene>